<keyword evidence="3" id="KW-0576">Peroxisome</keyword>
<protein>
    <recommendedName>
        <fullName evidence="7">Peroxin 11C</fullName>
    </recommendedName>
</protein>
<dbReference type="Proteomes" id="UP001150941">
    <property type="component" value="Unassembled WGS sequence"/>
</dbReference>
<comment type="subcellular location">
    <subcellularLocation>
        <location evidence="4">Peroxisome membrane</location>
    </subcellularLocation>
</comment>
<keyword evidence="1" id="KW-0962">Peroxisome biogenesis</keyword>
<keyword evidence="6" id="KW-1185">Reference proteome</keyword>
<evidence type="ECO:0000313" key="6">
    <source>
        <dbReference type="Proteomes" id="UP001150941"/>
    </source>
</evidence>
<dbReference type="GO" id="GO:0005778">
    <property type="term" value="C:peroxisomal membrane"/>
    <property type="evidence" value="ECO:0007669"/>
    <property type="project" value="UniProtKB-SubCell"/>
</dbReference>
<organism evidence="5 6">
    <name type="scientific">Penicillium chermesinum</name>
    <dbReference type="NCBI Taxonomy" id="63820"/>
    <lineage>
        <taxon>Eukaryota</taxon>
        <taxon>Fungi</taxon>
        <taxon>Dikarya</taxon>
        <taxon>Ascomycota</taxon>
        <taxon>Pezizomycotina</taxon>
        <taxon>Eurotiomycetes</taxon>
        <taxon>Eurotiomycetidae</taxon>
        <taxon>Eurotiales</taxon>
        <taxon>Aspergillaceae</taxon>
        <taxon>Penicillium</taxon>
    </lineage>
</organism>
<evidence type="ECO:0000256" key="3">
    <source>
        <dbReference type="ARBA" id="ARBA00023140"/>
    </source>
</evidence>
<evidence type="ECO:0000256" key="4">
    <source>
        <dbReference type="ARBA" id="ARBA00046271"/>
    </source>
</evidence>
<dbReference type="AlphaFoldDB" id="A0A9W9P7H0"/>
<name>A0A9W9P7H0_9EURO</name>
<dbReference type="Pfam" id="PF05648">
    <property type="entry name" value="PEX11"/>
    <property type="match status" value="1"/>
</dbReference>
<dbReference type="RefSeq" id="XP_058332126.1">
    <property type="nucleotide sequence ID" value="XM_058473123.1"/>
</dbReference>
<dbReference type="OrthoDB" id="10005898at2759"/>
<sequence>MASTGPGSEKNVGSPIGEKAISRQRLLAALTATDVTVRRLDQFLSTTGGEERALALINYVAAILHHLSASAPWIAAQTRLGLVARAKGRSAPSKTPSEASLRWKALSSLASETRYTLRLFGLIPLWVWGSETIKNPPADPVLHALTLGQVISNVVYQFLENAAYLASKGIISKRFIEKYGGVAKWDLWSIRGWFGHIFLQFFVLWRERVLRNRRLAAKKAAGGAKSQELSAEEAEQLRLEIRNWKKSLVNNVVWAPLCLHWCLEKGIGIPDSLHGLISLMAGAWGIGDRWVATGSA</sequence>
<gene>
    <name evidence="5" type="ORF">N7468_003826</name>
</gene>
<evidence type="ECO:0000313" key="5">
    <source>
        <dbReference type="EMBL" id="KAJ5239207.1"/>
    </source>
</evidence>
<dbReference type="GeneID" id="83200426"/>
<dbReference type="EMBL" id="JAPQKS010000003">
    <property type="protein sequence ID" value="KAJ5239207.1"/>
    <property type="molecule type" value="Genomic_DNA"/>
</dbReference>
<dbReference type="InterPro" id="IPR008733">
    <property type="entry name" value="PEX11"/>
</dbReference>
<accession>A0A9W9P7H0</accession>
<evidence type="ECO:0000256" key="2">
    <source>
        <dbReference type="ARBA" id="ARBA00023136"/>
    </source>
</evidence>
<dbReference type="PANTHER" id="PTHR12652:SF25">
    <property type="entry name" value="MICROBODY (PEROXISOME) PROLIFERATION PROTEIN PEROXIN 11C (EUROFUNG)"/>
    <property type="match status" value="1"/>
</dbReference>
<dbReference type="GO" id="GO:0016559">
    <property type="term" value="P:peroxisome fission"/>
    <property type="evidence" value="ECO:0007669"/>
    <property type="project" value="InterPro"/>
</dbReference>
<comment type="caution">
    <text evidence="5">The sequence shown here is derived from an EMBL/GenBank/DDBJ whole genome shotgun (WGS) entry which is preliminary data.</text>
</comment>
<reference evidence="5" key="2">
    <citation type="journal article" date="2023" name="IMA Fungus">
        <title>Comparative genomic study of the Penicillium genus elucidates a diverse pangenome and 15 lateral gene transfer events.</title>
        <authorList>
            <person name="Petersen C."/>
            <person name="Sorensen T."/>
            <person name="Nielsen M.R."/>
            <person name="Sondergaard T.E."/>
            <person name="Sorensen J.L."/>
            <person name="Fitzpatrick D.A."/>
            <person name="Frisvad J.C."/>
            <person name="Nielsen K.L."/>
        </authorList>
    </citation>
    <scope>NUCLEOTIDE SEQUENCE</scope>
    <source>
        <strain evidence="5">IBT 19713</strain>
    </source>
</reference>
<evidence type="ECO:0000256" key="1">
    <source>
        <dbReference type="ARBA" id="ARBA00022593"/>
    </source>
</evidence>
<proteinExistence type="predicted"/>
<keyword evidence="2" id="KW-0472">Membrane</keyword>
<dbReference type="PANTHER" id="PTHR12652">
    <property type="entry name" value="PEROXISOMAL BIOGENESIS FACTOR 11"/>
    <property type="match status" value="1"/>
</dbReference>
<evidence type="ECO:0008006" key="7">
    <source>
        <dbReference type="Google" id="ProtNLM"/>
    </source>
</evidence>
<reference evidence="5" key="1">
    <citation type="submission" date="2022-11" db="EMBL/GenBank/DDBJ databases">
        <authorList>
            <person name="Petersen C."/>
        </authorList>
    </citation>
    <scope>NUCLEOTIDE SEQUENCE</scope>
    <source>
        <strain evidence="5">IBT 19713</strain>
    </source>
</reference>